<dbReference type="AlphaFoldDB" id="A0A1M6NIC5"/>
<feature type="domain" description="Rhodanese" evidence="1">
    <location>
        <begin position="85"/>
        <end position="173"/>
    </location>
</feature>
<evidence type="ECO:0000313" key="2">
    <source>
        <dbReference type="EMBL" id="SHJ95459.1"/>
    </source>
</evidence>
<keyword evidence="2" id="KW-0808">Transferase</keyword>
<dbReference type="SUPFAM" id="SSF52821">
    <property type="entry name" value="Rhodanese/Cell cycle control phosphatase"/>
    <property type="match status" value="1"/>
</dbReference>
<name>A0A1M6NIC5_9BACT</name>
<dbReference type="Pfam" id="PF00581">
    <property type="entry name" value="Rhodanese"/>
    <property type="match status" value="1"/>
</dbReference>
<reference evidence="2 3" key="1">
    <citation type="submission" date="2016-11" db="EMBL/GenBank/DDBJ databases">
        <authorList>
            <person name="Jaros S."/>
            <person name="Januszkiewicz K."/>
            <person name="Wedrychowicz H."/>
        </authorList>
    </citation>
    <scope>NUCLEOTIDE SEQUENCE [LARGE SCALE GENOMIC DNA]</scope>
    <source>
        <strain evidence="2 3">DSM 18772</strain>
    </source>
</reference>
<evidence type="ECO:0000259" key="1">
    <source>
        <dbReference type="PROSITE" id="PS50206"/>
    </source>
</evidence>
<accession>A0A1M6NIC5</accession>
<sequence length="180" mass="20161">MADLTANTTMAEITSTFPGSKRALFARYHIGGCSSCAYRDDETLAEVCERNEIKADEAIEYILESHEVDKAMLISPQEVKALMDSGEEVLLLDTRTREEHEAVAIAGSKFMTQEYQQELFGTWGKDRLIVLYDHTGGRVLDTCAWFQGHGLKGARGMTGGIDAWSKEVDKSVPRYRLEME</sequence>
<dbReference type="Gene3D" id="1.10.3910.10">
    <property type="entry name" value="SP0561-like"/>
    <property type="match status" value="1"/>
</dbReference>
<dbReference type="Gene3D" id="3.40.250.10">
    <property type="entry name" value="Rhodanese-like domain"/>
    <property type="match status" value="1"/>
</dbReference>
<dbReference type="InterPro" id="IPR038062">
    <property type="entry name" value="ScdA-like_N_sf"/>
</dbReference>
<dbReference type="InterPro" id="IPR036873">
    <property type="entry name" value="Rhodanese-like_dom_sf"/>
</dbReference>
<protein>
    <submittedName>
        <fullName evidence="2">Rhodanese-related sulfurtransferase</fullName>
    </submittedName>
</protein>
<keyword evidence="3" id="KW-1185">Reference proteome</keyword>
<dbReference type="SMART" id="SM00450">
    <property type="entry name" value="RHOD"/>
    <property type="match status" value="1"/>
</dbReference>
<dbReference type="InParanoid" id="A0A1M6NIC5"/>
<dbReference type="GO" id="GO:0016740">
    <property type="term" value="F:transferase activity"/>
    <property type="evidence" value="ECO:0007669"/>
    <property type="project" value="UniProtKB-KW"/>
</dbReference>
<organism evidence="2 3">
    <name type="scientific">Rubritalea squalenifaciens DSM 18772</name>
    <dbReference type="NCBI Taxonomy" id="1123071"/>
    <lineage>
        <taxon>Bacteria</taxon>
        <taxon>Pseudomonadati</taxon>
        <taxon>Verrucomicrobiota</taxon>
        <taxon>Verrucomicrobiia</taxon>
        <taxon>Verrucomicrobiales</taxon>
        <taxon>Rubritaleaceae</taxon>
        <taxon>Rubritalea</taxon>
    </lineage>
</organism>
<dbReference type="InterPro" id="IPR001763">
    <property type="entry name" value="Rhodanese-like_dom"/>
</dbReference>
<dbReference type="EMBL" id="FQYR01000005">
    <property type="protein sequence ID" value="SHJ95459.1"/>
    <property type="molecule type" value="Genomic_DNA"/>
</dbReference>
<dbReference type="PROSITE" id="PS50206">
    <property type="entry name" value="RHODANESE_3"/>
    <property type="match status" value="1"/>
</dbReference>
<dbReference type="RefSeq" id="WP_234991759.1">
    <property type="nucleotide sequence ID" value="NZ_FQYR01000005.1"/>
</dbReference>
<dbReference type="Proteomes" id="UP000184510">
    <property type="component" value="Unassembled WGS sequence"/>
</dbReference>
<proteinExistence type="predicted"/>
<evidence type="ECO:0000313" key="3">
    <source>
        <dbReference type="Proteomes" id="UP000184510"/>
    </source>
</evidence>
<dbReference type="STRING" id="1123071.SAMN02745181_2866"/>
<gene>
    <name evidence="2" type="ORF">SAMN02745181_2866</name>
</gene>